<dbReference type="AlphaFoldDB" id="A0A0A9H755"/>
<name>A0A0A9H755_ARUDO</name>
<accession>A0A0A9H755</accession>
<sequence>MRRRTAHRFSCLPRSLCRNWCLLCSGCSRLGRC</sequence>
<protein>
    <submittedName>
        <fullName evidence="1">Uncharacterized protein</fullName>
    </submittedName>
</protein>
<evidence type="ECO:0000313" key="1">
    <source>
        <dbReference type="EMBL" id="JAE32577.1"/>
    </source>
</evidence>
<reference evidence="1" key="1">
    <citation type="submission" date="2014-09" db="EMBL/GenBank/DDBJ databases">
        <authorList>
            <person name="Magalhaes I.L.F."/>
            <person name="Oliveira U."/>
            <person name="Santos F.R."/>
            <person name="Vidigal T.H.D.A."/>
            <person name="Brescovit A.D."/>
            <person name="Santos A.J."/>
        </authorList>
    </citation>
    <scope>NUCLEOTIDE SEQUENCE</scope>
    <source>
        <tissue evidence="1">Shoot tissue taken approximately 20 cm above the soil surface</tissue>
    </source>
</reference>
<reference evidence="1" key="2">
    <citation type="journal article" date="2015" name="Data Brief">
        <title>Shoot transcriptome of the giant reed, Arundo donax.</title>
        <authorList>
            <person name="Barrero R.A."/>
            <person name="Guerrero F.D."/>
            <person name="Moolhuijzen P."/>
            <person name="Goolsby J.A."/>
            <person name="Tidwell J."/>
            <person name="Bellgard S.E."/>
            <person name="Bellgard M.I."/>
        </authorList>
    </citation>
    <scope>NUCLEOTIDE SEQUENCE</scope>
    <source>
        <tissue evidence="1">Shoot tissue taken approximately 20 cm above the soil surface</tissue>
    </source>
</reference>
<organism evidence="1">
    <name type="scientific">Arundo donax</name>
    <name type="common">Giant reed</name>
    <name type="synonym">Donax arundinaceus</name>
    <dbReference type="NCBI Taxonomy" id="35708"/>
    <lineage>
        <taxon>Eukaryota</taxon>
        <taxon>Viridiplantae</taxon>
        <taxon>Streptophyta</taxon>
        <taxon>Embryophyta</taxon>
        <taxon>Tracheophyta</taxon>
        <taxon>Spermatophyta</taxon>
        <taxon>Magnoliopsida</taxon>
        <taxon>Liliopsida</taxon>
        <taxon>Poales</taxon>
        <taxon>Poaceae</taxon>
        <taxon>PACMAD clade</taxon>
        <taxon>Arundinoideae</taxon>
        <taxon>Arundineae</taxon>
        <taxon>Arundo</taxon>
    </lineage>
</organism>
<dbReference type="EMBL" id="GBRH01165319">
    <property type="protein sequence ID" value="JAE32577.1"/>
    <property type="molecule type" value="Transcribed_RNA"/>
</dbReference>
<proteinExistence type="predicted"/>